<organism evidence="4 5">
    <name type="scientific">Cecembia rubra</name>
    <dbReference type="NCBI Taxonomy" id="1485585"/>
    <lineage>
        <taxon>Bacteria</taxon>
        <taxon>Pseudomonadati</taxon>
        <taxon>Bacteroidota</taxon>
        <taxon>Cytophagia</taxon>
        <taxon>Cytophagales</taxon>
        <taxon>Cyclobacteriaceae</taxon>
        <taxon>Cecembia</taxon>
    </lineage>
</organism>
<keyword evidence="5" id="KW-1185">Reference proteome</keyword>
<sequence length="562" mass="65135">MVNIKKSLIHTAKIFLVFAFSGYQSGLLAQQAGEVRDQEFIIRKDRVLTLPKQPRKFERIPVLPTPKSSSTFNYTVQPYFLSLPPEFIRPEAAQKQWPRKQEELFPGFVRLGYGNYSAPILEARYNNWEEEEYNFGVKVKHEGFYTGPIDGSNSAENFTQVKLDGSLFKDFFQLYGGVDYDRHQFKFYGYDPTNEFLADYVPNQNTLNNFKLRGGIQNIEKMDNFNYDVGMFVRTFNDQFEARENELGLKAYGDFWFDDDLSTGIHMDMSLTSPKDEFYENIKRNYFRINPFVQYKKSGIYIKAGANIVFENDEALNKKSDFHLFPQIDAHYMLADEFGIYAGFEGDVIRKTYFDFVQENPFLGPSERLLNTIQNYKAKAGIKGVLNDELTYEAGLAFGKFTNMHFFINNPSDTLRFNMVYDDDTRLVNYNAKIGWHIANTYRLIASANYYYYNTSTLGAAFMRPEWEVSINNNFMPMERLLLQFNANLMGGIQGLVNFGPEETNLVQLPAILDLQIKADYQITERFSAFAVGNNLLNRNNQRFLNYPVRGIQGILGVTFKF</sequence>
<evidence type="ECO:0000313" key="5">
    <source>
        <dbReference type="Proteomes" id="UP000240708"/>
    </source>
</evidence>
<dbReference type="GO" id="GO:0009279">
    <property type="term" value="C:cell outer membrane"/>
    <property type="evidence" value="ECO:0007669"/>
    <property type="project" value="UniProtKB-SubCell"/>
</dbReference>
<evidence type="ECO:0000256" key="3">
    <source>
        <dbReference type="ARBA" id="ARBA00023237"/>
    </source>
</evidence>
<keyword evidence="2" id="KW-0472">Membrane</keyword>
<dbReference type="EMBL" id="PYGF01000001">
    <property type="protein sequence ID" value="PSL07548.1"/>
    <property type="molecule type" value="Genomic_DNA"/>
</dbReference>
<comment type="subcellular location">
    <subcellularLocation>
        <location evidence="1">Cell outer membrane</location>
    </subcellularLocation>
</comment>
<comment type="caution">
    <text evidence="4">The sequence shown here is derived from an EMBL/GenBank/DDBJ whole genome shotgun (WGS) entry which is preliminary data.</text>
</comment>
<proteinExistence type="predicted"/>
<dbReference type="AlphaFoldDB" id="A0A2P8EDL9"/>
<evidence type="ECO:0000256" key="2">
    <source>
        <dbReference type="ARBA" id="ARBA00023136"/>
    </source>
</evidence>
<dbReference type="RefSeq" id="WP_245889462.1">
    <property type="nucleotide sequence ID" value="NZ_PYGF01000001.1"/>
</dbReference>
<evidence type="ECO:0000313" key="4">
    <source>
        <dbReference type="EMBL" id="PSL07548.1"/>
    </source>
</evidence>
<evidence type="ECO:0008006" key="6">
    <source>
        <dbReference type="Google" id="ProtNLM"/>
    </source>
</evidence>
<dbReference type="InterPro" id="IPR036942">
    <property type="entry name" value="Beta-barrel_TonB_sf"/>
</dbReference>
<protein>
    <recommendedName>
        <fullName evidence="6">TonB dependent receptor</fullName>
    </recommendedName>
</protein>
<dbReference type="Gene3D" id="2.40.170.20">
    <property type="entry name" value="TonB-dependent receptor, beta-barrel domain"/>
    <property type="match status" value="1"/>
</dbReference>
<evidence type="ECO:0000256" key="1">
    <source>
        <dbReference type="ARBA" id="ARBA00004442"/>
    </source>
</evidence>
<dbReference type="SUPFAM" id="SSF56935">
    <property type="entry name" value="Porins"/>
    <property type="match status" value="1"/>
</dbReference>
<dbReference type="Proteomes" id="UP000240708">
    <property type="component" value="Unassembled WGS sequence"/>
</dbReference>
<keyword evidence="3" id="KW-0998">Cell outer membrane</keyword>
<accession>A0A2P8EDL9</accession>
<reference evidence="4 5" key="1">
    <citation type="submission" date="2018-03" db="EMBL/GenBank/DDBJ databases">
        <title>Genomic Encyclopedia of Archaeal and Bacterial Type Strains, Phase II (KMG-II): from individual species to whole genera.</title>
        <authorList>
            <person name="Goeker M."/>
        </authorList>
    </citation>
    <scope>NUCLEOTIDE SEQUENCE [LARGE SCALE GENOMIC DNA]</scope>
    <source>
        <strain evidence="4 5">DSM 28057</strain>
    </source>
</reference>
<name>A0A2P8EDL9_9BACT</name>
<gene>
    <name evidence="4" type="ORF">CLV48_101480</name>
</gene>